<dbReference type="Gene3D" id="1.10.150.240">
    <property type="entry name" value="Putative phosphatase, domain 2"/>
    <property type="match status" value="1"/>
</dbReference>
<dbReference type="RefSeq" id="WP_036633797.1">
    <property type="nucleotide sequence ID" value="NZ_JFZB01000001.1"/>
</dbReference>
<evidence type="ECO:0000313" key="2">
    <source>
        <dbReference type="EMBL" id="KFI30722.1"/>
    </source>
</evidence>
<evidence type="ECO:0000256" key="1">
    <source>
        <dbReference type="ARBA" id="ARBA00022801"/>
    </source>
</evidence>
<keyword evidence="3" id="KW-1185">Reference proteome</keyword>
<dbReference type="Pfam" id="PF00702">
    <property type="entry name" value="Hydrolase"/>
    <property type="match status" value="1"/>
</dbReference>
<dbReference type="EMBL" id="JFZB01000001">
    <property type="protein sequence ID" value="KFI30722.1"/>
    <property type="molecule type" value="Genomic_DNA"/>
</dbReference>
<proteinExistence type="predicted"/>
<dbReference type="SFLD" id="SFLDS00003">
    <property type="entry name" value="Haloacid_Dehalogenase"/>
    <property type="match status" value="1"/>
</dbReference>
<dbReference type="PANTHER" id="PTHR43316">
    <property type="entry name" value="HYDROLASE, HALOACID DELAHOGENASE-RELATED"/>
    <property type="match status" value="1"/>
</dbReference>
<dbReference type="GO" id="GO:0016787">
    <property type="term" value="F:hydrolase activity"/>
    <property type="evidence" value="ECO:0007669"/>
    <property type="project" value="UniProtKB-KW"/>
</dbReference>
<dbReference type="AlphaFoldDB" id="A0A086Y8X2"/>
<name>A0A086Y8X2_9RHOB</name>
<dbReference type="OrthoDB" id="6101375at2"/>
<organism evidence="2 3">
    <name type="scientific">Paenirhodobacter enshiensis</name>
    <dbReference type="NCBI Taxonomy" id="1105367"/>
    <lineage>
        <taxon>Bacteria</taxon>
        <taxon>Pseudomonadati</taxon>
        <taxon>Pseudomonadota</taxon>
        <taxon>Alphaproteobacteria</taxon>
        <taxon>Rhodobacterales</taxon>
        <taxon>Rhodobacter group</taxon>
        <taxon>Paenirhodobacter</taxon>
    </lineage>
</organism>
<sequence>MPLPATAPPTLSAIGFDADDTLWHNERYFRAAQTRFEELMVDFLPAEDLGARLLLTEARNIRHYGFGAKSFALSMIETAIEVSGGAVPAPVIAEILAAGREILSHPVELLPHVGDTLDALAGRYRLILVTKGDLIDQERKLDASGLRDMFDAIEIVPHKHPETYRSVFARHAEGAGRAMMVGNSLVSDVLPMLAAGGYGTHVPHETTWALERAEPPVANPRYAGIGDLAALPALVSGLRG</sequence>
<gene>
    <name evidence="2" type="ORF">CG50_03150</name>
</gene>
<dbReference type="InterPro" id="IPR051540">
    <property type="entry name" value="S-2-haloacid_dehalogenase"/>
</dbReference>
<dbReference type="eggNOG" id="COG1011">
    <property type="taxonomic scope" value="Bacteria"/>
</dbReference>
<reference evidence="2 3" key="1">
    <citation type="submission" date="2014-03" db="EMBL/GenBank/DDBJ databases">
        <title>Genome of Paenirhodobacter enshiensis DW2-9.</title>
        <authorList>
            <person name="Wang D."/>
            <person name="Wang G."/>
        </authorList>
    </citation>
    <scope>NUCLEOTIDE SEQUENCE [LARGE SCALE GENOMIC DNA]</scope>
    <source>
        <strain evidence="2 3">DW2-9</strain>
    </source>
</reference>
<dbReference type="InterPro" id="IPR023214">
    <property type="entry name" value="HAD_sf"/>
</dbReference>
<dbReference type="InterPro" id="IPR023198">
    <property type="entry name" value="PGP-like_dom2"/>
</dbReference>
<dbReference type="InterPro" id="IPR036412">
    <property type="entry name" value="HAD-like_sf"/>
</dbReference>
<dbReference type="SFLD" id="SFLDG01129">
    <property type="entry name" value="C1.5:_HAD__Beta-PGM__Phosphata"/>
    <property type="match status" value="1"/>
</dbReference>
<accession>A0A086Y8X2</accession>
<dbReference type="Proteomes" id="UP000028824">
    <property type="component" value="Unassembled WGS sequence"/>
</dbReference>
<comment type="caution">
    <text evidence="2">The sequence shown here is derived from an EMBL/GenBank/DDBJ whole genome shotgun (WGS) entry which is preliminary data.</text>
</comment>
<dbReference type="Gene3D" id="3.40.50.1000">
    <property type="entry name" value="HAD superfamily/HAD-like"/>
    <property type="match status" value="1"/>
</dbReference>
<protein>
    <submittedName>
        <fullName evidence="2">HAD family hydrolase</fullName>
    </submittedName>
</protein>
<keyword evidence="1 2" id="KW-0378">Hydrolase</keyword>
<dbReference type="STRING" id="1105367.CG50_03150"/>
<evidence type="ECO:0000313" key="3">
    <source>
        <dbReference type="Proteomes" id="UP000028824"/>
    </source>
</evidence>
<dbReference type="SUPFAM" id="SSF56784">
    <property type="entry name" value="HAD-like"/>
    <property type="match status" value="1"/>
</dbReference>
<dbReference type="PANTHER" id="PTHR43316:SF8">
    <property type="entry name" value="HAD FAMILY HYDROLASE"/>
    <property type="match status" value="1"/>
</dbReference>